<dbReference type="CDD" id="cd04197">
    <property type="entry name" value="eIF-2B_epsilon_N"/>
    <property type="match status" value="1"/>
</dbReference>
<keyword evidence="3" id="KW-0963">Cytoplasm</keyword>
<dbReference type="Pfam" id="PF00483">
    <property type="entry name" value="NTP_transferase"/>
    <property type="match status" value="1"/>
</dbReference>
<dbReference type="SUPFAM" id="SSF48371">
    <property type="entry name" value="ARM repeat"/>
    <property type="match status" value="1"/>
</dbReference>
<evidence type="ECO:0000256" key="1">
    <source>
        <dbReference type="ARBA" id="ARBA00004514"/>
    </source>
</evidence>
<dbReference type="InterPro" id="IPR029044">
    <property type="entry name" value="Nucleotide-diphossugar_trans"/>
</dbReference>
<dbReference type="Pfam" id="PF02020">
    <property type="entry name" value="W2"/>
    <property type="match status" value="1"/>
</dbReference>
<dbReference type="SUPFAM" id="SSF53448">
    <property type="entry name" value="Nucleotide-diphospho-sugar transferases"/>
    <property type="match status" value="1"/>
</dbReference>
<evidence type="ECO:0000256" key="4">
    <source>
        <dbReference type="ARBA" id="ARBA00044144"/>
    </source>
</evidence>
<evidence type="ECO:0000256" key="5">
    <source>
        <dbReference type="ARBA" id="ARBA00044345"/>
    </source>
</evidence>
<dbReference type="Proteomes" id="UP001556367">
    <property type="component" value="Unassembled WGS sequence"/>
</dbReference>
<dbReference type="InterPro" id="IPR044123">
    <property type="entry name" value="W2_eIF2B_epsilon"/>
</dbReference>
<comment type="caution">
    <text evidence="9">The sequence shown here is derived from an EMBL/GenBank/DDBJ whole genome shotgun (WGS) entry which is preliminary data.</text>
</comment>
<dbReference type="Gene3D" id="3.90.550.10">
    <property type="entry name" value="Spore Coat Polysaccharide Biosynthesis Protein SpsA, Chain A"/>
    <property type="match status" value="1"/>
</dbReference>
<feature type="compositionally biased region" description="Acidic residues" evidence="7">
    <location>
        <begin position="433"/>
        <end position="457"/>
    </location>
</feature>
<accession>A0ABR3IUI8</accession>
<protein>
    <recommendedName>
        <fullName evidence="4">Translation initiation factor eIF2B subunit epsilon</fullName>
    </recommendedName>
    <alternativeName>
        <fullName evidence="5">eIF2B GDP-GTP exchange factor subunit epsilon</fullName>
    </alternativeName>
</protein>
<dbReference type="PANTHER" id="PTHR45887">
    <property type="entry name" value="TRANSLATION INITIATION FACTOR EIF-2B SUBUNIT EPSILON"/>
    <property type="match status" value="1"/>
</dbReference>
<evidence type="ECO:0000313" key="10">
    <source>
        <dbReference type="Proteomes" id="UP001556367"/>
    </source>
</evidence>
<feature type="region of interest" description="Disordered" evidence="7">
    <location>
        <begin position="426"/>
        <end position="464"/>
    </location>
</feature>
<feature type="region of interest" description="Disordered" evidence="7">
    <location>
        <begin position="503"/>
        <end position="553"/>
    </location>
</feature>
<dbReference type="InterPro" id="IPR035543">
    <property type="entry name" value="eIF-2B_epsilon_N"/>
</dbReference>
<evidence type="ECO:0000313" key="9">
    <source>
        <dbReference type="EMBL" id="KAL0947014.1"/>
    </source>
</evidence>
<gene>
    <name evidence="9" type="ORF">HGRIS_013158</name>
</gene>
<evidence type="ECO:0000256" key="6">
    <source>
        <dbReference type="ARBA" id="ARBA00046432"/>
    </source>
</evidence>
<dbReference type="Gene3D" id="1.25.40.180">
    <property type="match status" value="1"/>
</dbReference>
<dbReference type="Gene3D" id="2.160.10.10">
    <property type="entry name" value="Hexapeptide repeat proteins"/>
    <property type="match status" value="1"/>
</dbReference>
<feature type="domain" description="W2" evidence="8">
    <location>
        <begin position="550"/>
        <end position="726"/>
    </location>
</feature>
<evidence type="ECO:0000259" key="8">
    <source>
        <dbReference type="PROSITE" id="PS51363"/>
    </source>
</evidence>
<dbReference type="EMBL" id="JASNQZ010000015">
    <property type="protein sequence ID" value="KAL0947014.1"/>
    <property type="molecule type" value="Genomic_DNA"/>
</dbReference>
<feature type="compositionally biased region" description="Acidic residues" evidence="7">
    <location>
        <begin position="516"/>
        <end position="531"/>
    </location>
</feature>
<dbReference type="InterPro" id="IPR016024">
    <property type="entry name" value="ARM-type_fold"/>
</dbReference>
<evidence type="ECO:0000256" key="7">
    <source>
        <dbReference type="SAM" id="MobiDB-lite"/>
    </source>
</evidence>
<sequence>MPPKPATTKENLIGDDDEVLQAVILADSFNKRFKPLTTQKPRCLLPICNAPLLDWTLESLALAGVQEIFVICRSHPEQVKAAIKQSKWSKPGSGIKIVPIMTAKETFSPGDALRDVYTRGLVTSDFVLVMGDLVSNIRIDEVVRAHKERRKTNKDAIMTMVVKESSPYHRTRSKGDSAVFVLDSETSECLHYEPVMGHPRTNVAHIPREILAEHPNVEIRNDLIDCSIDVCSVEVPSLFQDNFDYLDIRRDFVHGILTSDLLMKSIHCYVAKDGYAARVQDTRSYDAVSKDILSRWTFPLVPDDHHPSDQAYELRRGNKYLAKDHTVSLARTCKIGNNSLIGASSQISDGVQVLSSVVGRNCTIGPRTVVSDAYIFDGTTIGADCVITRSIIGAGVSVKDNSVVERGCLIGDGVVIGPDAKIIPFSRISKAPDEDEESDDDEESDSDLEELEEDEENNVAGKLGVGSNAILWPKAAPQEDEDEEGVDNFENLRFMRIGDDASDIDISDAGTVSSDGSDESSDEDSDADTDAESAATTAASMPSGTPIPTTPFDAEFRNEVNQSLERAFAEGHSVDNAAVELKTLRMASNVSLSRVREGVVAAIVDRIKLVNTGPAAQRAEIAAVVNRWGELINKIGGVDAVETITVLQTHCAQSERLPLFGQVLAALYQDDIVEEDDIRAWHRLPASQGEGVNGSVEEVTNLKKCWAVGARMIQQFDEQASDEEDEGSSEEESD</sequence>
<dbReference type="InterPro" id="IPR051956">
    <property type="entry name" value="eIF2B_epsilon"/>
</dbReference>
<evidence type="ECO:0000256" key="2">
    <source>
        <dbReference type="ARBA" id="ARBA00007878"/>
    </source>
</evidence>
<dbReference type="PANTHER" id="PTHR45887:SF1">
    <property type="entry name" value="TRANSLATION INITIATION FACTOR EIF-2B SUBUNIT EPSILON"/>
    <property type="match status" value="1"/>
</dbReference>
<dbReference type="PROSITE" id="PS51363">
    <property type="entry name" value="W2"/>
    <property type="match status" value="1"/>
</dbReference>
<dbReference type="InterPro" id="IPR056764">
    <property type="entry name" value="LbH_EIF2B3/5"/>
</dbReference>
<reference evidence="10" key="1">
    <citation type="submission" date="2024-06" db="EMBL/GenBank/DDBJ databases">
        <title>Multi-omics analyses provide insights into the biosynthesis of the anticancer antibiotic pleurotin in Hohenbuehelia grisea.</title>
        <authorList>
            <person name="Weaver J.A."/>
            <person name="Alberti F."/>
        </authorList>
    </citation>
    <scope>NUCLEOTIDE SEQUENCE [LARGE SCALE GENOMIC DNA]</scope>
    <source>
        <strain evidence="10">T-177</strain>
    </source>
</reference>
<comment type="subunit">
    <text evidence="6">Component of the translation initiation factor 2B (eIF2B) complex which is a heterodecamer of two sets of five different subunits: alpha, beta, gamma, delta and epsilon. Subunits alpha, beta and delta comprise a regulatory subcomplex and subunits epsilon and gamma comprise a catalytic subcomplex. Within the complex, the hexameric regulatory complex resides at the center, with the two heterodimeric catalytic subcomplexes bound on opposite sides.</text>
</comment>
<proteinExistence type="inferred from homology"/>
<dbReference type="InterPro" id="IPR005835">
    <property type="entry name" value="NTP_transferase_dom"/>
</dbReference>
<keyword evidence="10" id="KW-1185">Reference proteome</keyword>
<dbReference type="InterPro" id="IPR003307">
    <property type="entry name" value="W2_domain"/>
</dbReference>
<dbReference type="Pfam" id="PF25084">
    <property type="entry name" value="LbH_EIF2B"/>
    <property type="match status" value="1"/>
</dbReference>
<organism evidence="9 10">
    <name type="scientific">Hohenbuehelia grisea</name>
    <dbReference type="NCBI Taxonomy" id="104357"/>
    <lineage>
        <taxon>Eukaryota</taxon>
        <taxon>Fungi</taxon>
        <taxon>Dikarya</taxon>
        <taxon>Basidiomycota</taxon>
        <taxon>Agaricomycotina</taxon>
        <taxon>Agaricomycetes</taxon>
        <taxon>Agaricomycetidae</taxon>
        <taxon>Agaricales</taxon>
        <taxon>Pleurotineae</taxon>
        <taxon>Pleurotaceae</taxon>
        <taxon>Hohenbuehelia</taxon>
    </lineage>
</organism>
<comment type="subcellular location">
    <subcellularLocation>
        <location evidence="1">Cytoplasm</location>
        <location evidence="1">Cytosol</location>
    </subcellularLocation>
</comment>
<comment type="similarity">
    <text evidence="2">Belongs to the eIF-2B gamma/epsilon subunits family.</text>
</comment>
<dbReference type="CDD" id="cd11558">
    <property type="entry name" value="W2_eIF2B_epsilon"/>
    <property type="match status" value="1"/>
</dbReference>
<name>A0ABR3IUI8_9AGAR</name>
<evidence type="ECO:0000256" key="3">
    <source>
        <dbReference type="ARBA" id="ARBA00022490"/>
    </source>
</evidence>